<evidence type="ECO:0000313" key="2">
    <source>
        <dbReference type="EMBL" id="ADL33026.1"/>
    </source>
</evidence>
<keyword evidence="1" id="KW-0812">Transmembrane</keyword>
<dbReference type="SUPFAM" id="SSF82171">
    <property type="entry name" value="DPP6 N-terminal domain-like"/>
    <property type="match status" value="1"/>
</dbReference>
<dbReference type="eggNOG" id="ENOG502Z8M5">
    <property type="taxonomic scope" value="Bacteria"/>
</dbReference>
<name>E0RXI8_BUTPB</name>
<feature type="transmembrane region" description="Helical" evidence="1">
    <location>
        <begin position="12"/>
        <end position="31"/>
    </location>
</feature>
<evidence type="ECO:0000313" key="3">
    <source>
        <dbReference type="Proteomes" id="UP000001299"/>
    </source>
</evidence>
<proteinExistence type="predicted"/>
<organism evidence="2 3">
    <name type="scientific">Butyrivibrio proteoclasticus (strain ATCC 51982 / DSM 14932 / B316)</name>
    <name type="common">Clostridium proteoclasticum</name>
    <dbReference type="NCBI Taxonomy" id="515622"/>
    <lineage>
        <taxon>Bacteria</taxon>
        <taxon>Bacillati</taxon>
        <taxon>Bacillota</taxon>
        <taxon>Clostridia</taxon>
        <taxon>Lachnospirales</taxon>
        <taxon>Lachnospiraceae</taxon>
        <taxon>Butyrivibrio</taxon>
    </lineage>
</organism>
<dbReference type="STRING" id="515622.bpr_I0278"/>
<dbReference type="AlphaFoldDB" id="E0RXI8"/>
<protein>
    <submittedName>
        <fullName evidence="2">Uncharacterized protein</fullName>
    </submittedName>
</protein>
<evidence type="ECO:0000256" key="1">
    <source>
        <dbReference type="SAM" id="Phobius"/>
    </source>
</evidence>
<reference evidence="2 3" key="1">
    <citation type="journal article" date="2010" name="PLoS ONE">
        <title>The glycobiome of the rumen bacterium Butyrivibrio proteoclasticus B316(T) highlights adaptation to a polysaccharide-rich environment.</title>
        <authorList>
            <person name="Kelly W.J."/>
            <person name="Leahy S.C."/>
            <person name="Altermann E."/>
            <person name="Yeoman C.J."/>
            <person name="Dunne J.C."/>
            <person name="Kong Z."/>
            <person name="Pacheco D.M."/>
            <person name="Li D."/>
            <person name="Noel S.J."/>
            <person name="Moon C.D."/>
            <person name="Cookson A.L."/>
            <person name="Attwood G.T."/>
        </authorList>
    </citation>
    <scope>NUCLEOTIDE SEQUENCE [LARGE SCALE GENOMIC DNA]</scope>
    <source>
        <strain evidence="3">ATCC 51982 / DSM 14932 / B316</strain>
    </source>
</reference>
<keyword evidence="1" id="KW-1133">Transmembrane helix</keyword>
<dbReference type="KEGG" id="bpb:bpr_I0278"/>
<keyword evidence="1" id="KW-0472">Membrane</keyword>
<sequence length="854" mass="96165">MQGKSVKLTIFKSIYAILIFVIAVLIISRLSTGDNADMTAQMSEATLPTVSFVSNYREVSPLHGYLEEMDISHIRGTIFPIGSGRDINYKIKTYGQKVTNLSFEVRNIDGSGLVENTDLQDYKESEDTITGSFQLKDLISSGSEYMLVMLMDTEIGRARFYSRIVWTNDESRYHIDEEVDFVRNFSIATFDKEAASEYSRYLESNSEGDNTSFNKVNIHSSFNQVTWGDLQIVDHSDPEVYVTDIHGQTGSYLLKYQISIKEGALNKTYNVCEAYRLRFTSDRIYLLNFERTVNYIFDTKSFSITKNVIGLSISDPDLQLVESSSGSAFAFVSENRLYMLNNSENRLAYLFGFYDDNNNDIRTRWDQNCIKILKVDEAGNVKFAVAGYMNRGTHEGQVGIAVYDYNATINAVEEQAFVQSKSDPQILMEYVDTIAYVNNSDVFYVMLDQNIYAIDLNDRTSTSVVDDIGQGEYKISESMNTIAWQSDDLKSLNMMNLGTKTVSEVTAENGDLIRVLGFMGEDMVYGLVHESDVLNDQMGNPVYAMYNILIQDGDGNILENYHPDGIYVTSVSISDNQIRMTRVVKDEEAGKYISTYDDQIMSTLKAEKGSNTVSVVSVDIYEKIVQISTKSEIKTKQIRVLTPAQTLFEGDRDVNIDTKRNADEKPFYYVYGLMGIEGIYSDPAEAVKLAFRSPGTVVGDNNKYVWIKGNLLRSNQNMSITRSAEIYPNMTSKDPVSVCLDLILNYEGVNRNVESLLAGGDSVYQILESSLPDARILDLDGCPMSAMLYYTNKDIPVMAMLNDGTAVLIIGFNDLNTVLMNPTTGAVYKYGMNDSEKLFEENGNHFITYIMEED</sequence>
<dbReference type="Proteomes" id="UP000001299">
    <property type="component" value="Chromosome 1"/>
</dbReference>
<keyword evidence="3" id="KW-1185">Reference proteome</keyword>
<dbReference type="HOGENOM" id="CLU_017193_0_0_9"/>
<dbReference type="EMBL" id="CP001810">
    <property type="protein sequence ID" value="ADL33026.1"/>
    <property type="molecule type" value="Genomic_DNA"/>
</dbReference>
<accession>E0RXI8</accession>
<gene>
    <name evidence="2" type="ordered locus">bpr_I0278</name>
</gene>